<dbReference type="Gene3D" id="3.30.559.30">
    <property type="entry name" value="Nonribosomal peptide synthetase, condensation domain"/>
    <property type="match status" value="1"/>
</dbReference>
<organism evidence="11 12">
    <name type="scientific">Novosphingobium kunmingense</name>
    <dbReference type="NCBI Taxonomy" id="1211806"/>
    <lineage>
        <taxon>Bacteria</taxon>
        <taxon>Pseudomonadati</taxon>
        <taxon>Pseudomonadota</taxon>
        <taxon>Alphaproteobacteria</taxon>
        <taxon>Sphingomonadales</taxon>
        <taxon>Sphingomonadaceae</taxon>
        <taxon>Novosphingobium</taxon>
    </lineage>
</organism>
<evidence type="ECO:0000256" key="7">
    <source>
        <dbReference type="ARBA" id="ARBA00023315"/>
    </source>
</evidence>
<name>A0A2N0H625_9SPHN</name>
<dbReference type="GO" id="GO:0004144">
    <property type="term" value="F:diacylglycerol O-acyltransferase activity"/>
    <property type="evidence" value="ECO:0007669"/>
    <property type="project" value="UniProtKB-EC"/>
</dbReference>
<dbReference type="InterPro" id="IPR045034">
    <property type="entry name" value="O-acyltransferase_WSD1-like"/>
</dbReference>
<keyword evidence="6" id="KW-0319">Glycerol metabolism</keyword>
<evidence type="ECO:0000256" key="2">
    <source>
        <dbReference type="ARBA" id="ARBA00005189"/>
    </source>
</evidence>
<dbReference type="OrthoDB" id="7440981at2"/>
<evidence type="ECO:0000256" key="6">
    <source>
        <dbReference type="ARBA" id="ARBA00022798"/>
    </source>
</evidence>
<comment type="caution">
    <text evidence="11">The sequence shown here is derived from an EMBL/GenBank/DDBJ whole genome shotgun (WGS) entry which is preliminary data.</text>
</comment>
<dbReference type="GO" id="GO:0006071">
    <property type="term" value="P:glycerol metabolic process"/>
    <property type="evidence" value="ECO:0007669"/>
    <property type="project" value="UniProtKB-KW"/>
</dbReference>
<feature type="domain" description="O-acyltransferase WSD1 C-terminal" evidence="10">
    <location>
        <begin position="296"/>
        <end position="438"/>
    </location>
</feature>
<dbReference type="EC" id="2.3.1.20" evidence="4"/>
<dbReference type="UniPathway" id="UPA00282"/>
<feature type="domain" description="O-acyltransferase WSD1-like N-terminal" evidence="9">
    <location>
        <begin position="18"/>
        <end position="255"/>
    </location>
</feature>
<reference evidence="11 12" key="1">
    <citation type="submission" date="2017-11" db="EMBL/GenBank/DDBJ databases">
        <title>Genomic Encyclopedia of Type Strains, Phase III (KMG-III): the genomes of soil and plant-associated and newly described type strains.</title>
        <authorList>
            <person name="Whitman W."/>
        </authorList>
    </citation>
    <scope>NUCLEOTIDE SEQUENCE [LARGE SCALE GENOMIC DNA]</scope>
    <source>
        <strain evidence="11 12">CGMCC 1.12274</strain>
    </source>
</reference>
<dbReference type="Pfam" id="PF03007">
    <property type="entry name" value="WS_DGAT_cat"/>
    <property type="match status" value="1"/>
</dbReference>
<dbReference type="InterPro" id="IPR023213">
    <property type="entry name" value="CAT-like_dom_sf"/>
</dbReference>
<evidence type="ECO:0000259" key="10">
    <source>
        <dbReference type="Pfam" id="PF06974"/>
    </source>
</evidence>
<dbReference type="InterPro" id="IPR004255">
    <property type="entry name" value="O-acyltransferase_WSD1_N"/>
</dbReference>
<evidence type="ECO:0000256" key="4">
    <source>
        <dbReference type="ARBA" id="ARBA00013244"/>
    </source>
</evidence>
<dbReference type="PANTHER" id="PTHR31650">
    <property type="entry name" value="O-ACYLTRANSFERASE (WSD1-LIKE) FAMILY PROTEIN"/>
    <property type="match status" value="1"/>
</dbReference>
<comment type="similarity">
    <text evidence="3">Belongs to the long-chain O-acyltransferase family.</text>
</comment>
<protein>
    <recommendedName>
        <fullName evidence="4">diacylglycerol O-acyltransferase</fullName>
        <ecNumber evidence="4">2.3.1.20</ecNumber>
    </recommendedName>
</protein>
<dbReference type="GO" id="GO:0001666">
    <property type="term" value="P:response to hypoxia"/>
    <property type="evidence" value="ECO:0007669"/>
    <property type="project" value="TreeGrafter"/>
</dbReference>
<dbReference type="RefSeq" id="WP_100867238.1">
    <property type="nucleotide sequence ID" value="NZ_PHUF01000004.1"/>
</dbReference>
<keyword evidence="7 11" id="KW-0012">Acyltransferase</keyword>
<evidence type="ECO:0000256" key="3">
    <source>
        <dbReference type="ARBA" id="ARBA00009587"/>
    </source>
</evidence>
<gene>
    <name evidence="11" type="ORF">B0I00_1975</name>
</gene>
<dbReference type="InterPro" id="IPR009721">
    <property type="entry name" value="O-acyltransferase_WSD1_C"/>
</dbReference>
<proteinExistence type="inferred from homology"/>
<evidence type="ECO:0000256" key="8">
    <source>
        <dbReference type="ARBA" id="ARBA00048109"/>
    </source>
</evidence>
<dbReference type="GO" id="GO:0019432">
    <property type="term" value="P:triglyceride biosynthetic process"/>
    <property type="evidence" value="ECO:0007669"/>
    <property type="project" value="UniProtKB-UniPathway"/>
</dbReference>
<dbReference type="GO" id="GO:0005886">
    <property type="term" value="C:plasma membrane"/>
    <property type="evidence" value="ECO:0007669"/>
    <property type="project" value="TreeGrafter"/>
</dbReference>
<evidence type="ECO:0000313" key="12">
    <source>
        <dbReference type="Proteomes" id="UP000232587"/>
    </source>
</evidence>
<sequence>MSGGDPLELVDGVRRVRPDDHFMVLTETDASPMHVGALVVLDVPHSERAGLAGRIRHQFAARLPATPLLARLVEAPDGFDSDVWVDLAAADLDALIVEEGSSDLGQEVARINLQRLDLTGPPFKVHVFPDAAAFYLKMHHCVADGIGFQEVLRLLSDDNAPVPPRSADARLPGGEEWRALSEARFAAEAQARSDQVIARKAALAELEAFTGERAETPQLKLSGPTTAQRGYATTSVALKPFRAAAQALDATVNDLFLACAAWALRDHLLAIDDLPATPLVVNSARSYRRPEHGRFGNRIVAIHPHLATHLPEPIERLRAIQASMACELRRTALDEALLDALEKPYGARDRRAAFADRTRGGGRVLPGNVTLSNVPGPGGERRWAGYRQVHNFPVPIIGSGRFLNITSRRSGANLDMGVIADAGKIADVERIARRFEAAVAGYAAIAGTDR</sequence>
<keyword evidence="12" id="KW-1185">Reference proteome</keyword>
<dbReference type="PANTHER" id="PTHR31650:SF1">
    <property type="entry name" value="WAX ESTER SYNTHASE_DIACYLGLYCEROL ACYLTRANSFERASE 4-RELATED"/>
    <property type="match status" value="1"/>
</dbReference>
<dbReference type="Pfam" id="PF06974">
    <property type="entry name" value="WS_DGAT_C"/>
    <property type="match status" value="1"/>
</dbReference>
<comment type="catalytic activity">
    <reaction evidence="8">
        <text>an acyl-CoA + a 1,2-diacyl-sn-glycerol = a triacyl-sn-glycerol + CoA</text>
        <dbReference type="Rhea" id="RHEA:10868"/>
        <dbReference type="ChEBI" id="CHEBI:17815"/>
        <dbReference type="ChEBI" id="CHEBI:57287"/>
        <dbReference type="ChEBI" id="CHEBI:58342"/>
        <dbReference type="ChEBI" id="CHEBI:64615"/>
        <dbReference type="EC" id="2.3.1.20"/>
    </reaction>
</comment>
<evidence type="ECO:0000313" key="11">
    <source>
        <dbReference type="EMBL" id="PKB14388.1"/>
    </source>
</evidence>
<comment type="pathway">
    <text evidence="1">Glycerolipid metabolism; triacylglycerol biosynthesis.</text>
</comment>
<dbReference type="AlphaFoldDB" id="A0A2N0H625"/>
<evidence type="ECO:0000259" key="9">
    <source>
        <dbReference type="Pfam" id="PF03007"/>
    </source>
</evidence>
<dbReference type="GO" id="GO:0051701">
    <property type="term" value="P:biological process involved in interaction with host"/>
    <property type="evidence" value="ECO:0007669"/>
    <property type="project" value="TreeGrafter"/>
</dbReference>
<evidence type="ECO:0000256" key="5">
    <source>
        <dbReference type="ARBA" id="ARBA00022679"/>
    </source>
</evidence>
<dbReference type="Proteomes" id="UP000232587">
    <property type="component" value="Unassembled WGS sequence"/>
</dbReference>
<dbReference type="GO" id="GO:0071731">
    <property type="term" value="P:response to nitric oxide"/>
    <property type="evidence" value="ECO:0007669"/>
    <property type="project" value="TreeGrafter"/>
</dbReference>
<evidence type="ECO:0000256" key="1">
    <source>
        <dbReference type="ARBA" id="ARBA00004771"/>
    </source>
</evidence>
<dbReference type="SUPFAM" id="SSF52777">
    <property type="entry name" value="CoA-dependent acyltransferases"/>
    <property type="match status" value="1"/>
</dbReference>
<accession>A0A2N0H625</accession>
<dbReference type="EMBL" id="PHUF01000004">
    <property type="protein sequence ID" value="PKB14388.1"/>
    <property type="molecule type" value="Genomic_DNA"/>
</dbReference>
<comment type="pathway">
    <text evidence="2">Lipid metabolism.</text>
</comment>
<keyword evidence="5 11" id="KW-0808">Transferase</keyword>
<dbReference type="Gene3D" id="3.30.559.10">
    <property type="entry name" value="Chloramphenicol acetyltransferase-like domain"/>
    <property type="match status" value="1"/>
</dbReference>